<keyword evidence="16" id="KW-0342">GTP-binding</keyword>
<evidence type="ECO:0000256" key="2">
    <source>
        <dbReference type="ARBA" id="ARBA00004429"/>
    </source>
</evidence>
<dbReference type="Pfam" id="PF00990">
    <property type="entry name" value="GGDEF"/>
    <property type="match status" value="1"/>
</dbReference>
<keyword evidence="9" id="KW-0808">Transferase</keyword>
<reference evidence="24" key="1">
    <citation type="submission" date="2015-10" db="EMBL/GenBank/DDBJ databases">
        <title>Complete Genome Sequencing of Klebsiella sp. strain G5.</title>
        <authorList>
            <person name="Chan K.-G."/>
            <person name="Chen J.-W."/>
        </authorList>
    </citation>
    <scope>NUCLEOTIDE SEQUENCE [LARGE SCALE GENOMIC DNA]</scope>
    <source>
        <strain evidence="24">G5</strain>
    </source>
</reference>
<feature type="domain" description="GGDEF" evidence="22">
    <location>
        <begin position="425"/>
        <end position="560"/>
    </location>
</feature>
<dbReference type="GO" id="GO:0005886">
    <property type="term" value="C:plasma membrane"/>
    <property type="evidence" value="ECO:0007669"/>
    <property type="project" value="UniProtKB-SubCell"/>
</dbReference>
<evidence type="ECO:0000256" key="3">
    <source>
        <dbReference type="ARBA" id="ARBA00004665"/>
    </source>
</evidence>
<evidence type="ECO:0000256" key="4">
    <source>
        <dbReference type="ARBA" id="ARBA00005186"/>
    </source>
</evidence>
<evidence type="ECO:0000256" key="15">
    <source>
        <dbReference type="ARBA" id="ARBA00022989"/>
    </source>
</evidence>
<keyword evidence="10 21" id="KW-0812">Transmembrane</keyword>
<dbReference type="GO" id="GO:0052621">
    <property type="term" value="F:diguanylate cyclase activity"/>
    <property type="evidence" value="ECO:0007669"/>
    <property type="project" value="UniProtKB-EC"/>
</dbReference>
<evidence type="ECO:0000256" key="12">
    <source>
        <dbReference type="ARBA" id="ARBA00022741"/>
    </source>
</evidence>
<keyword evidence="12" id="KW-0547">Nucleotide-binding</keyword>
<keyword evidence="14" id="KW-0135">Cellulose biosynthesis</keyword>
<dbReference type="InterPro" id="IPR029787">
    <property type="entry name" value="Nucleotide_cyclase"/>
</dbReference>
<evidence type="ECO:0000256" key="13">
    <source>
        <dbReference type="ARBA" id="ARBA00022842"/>
    </source>
</evidence>
<dbReference type="InterPro" id="IPR043128">
    <property type="entry name" value="Rev_trsase/Diguanyl_cyclase"/>
</dbReference>
<comment type="pathway">
    <text evidence="4">Glycan metabolism; bacterial cellulose biosynthesis.</text>
</comment>
<keyword evidence="15 21" id="KW-1133">Transmembrane helix</keyword>
<feature type="transmembrane region" description="Helical" evidence="21">
    <location>
        <begin position="355"/>
        <end position="377"/>
    </location>
</feature>
<sequence length="564" mass="63634">MSHVVKVDSLQWLNTLSWRNNPVRVVSLCFFVVLVFSTLLAWREVVVLEEAYISSQRNSLENVANKMDAQLQANLDGLKFYRNGMQAALQTPLAFSGLRGAAEAFMQRRQQPQWSVALDNRRTLPVYGVSDDFIAQSALLSRDNPRLSNELTATLEVGYLLRLSTSVRRVAQRVLYVSRAGFFLTNPPITDPKDTIEQYYALVTSPWFTSQTQRNNPGRGFRWQPHAPDSNVQSVAVSLPVDYDHYWYGVLAMEFSLSQIKRYLVVASEGEEEGEYRLYDRRMNQITSLLTDGVIATSLTDPDKAQIAHAFEHDTRGGLRLDTRYISWQKLQNFDGVLIRVHHLQEGLRGEYGSISMALGVLWILFTSMLILAWVVIHRMVNNMTALQKSLQWQAWYDGLTRLFNRGTLFERANTAMKSCREQQKPIAVIQMDLDCFKSINDRFGHQAGDRVLAHTAGLISSRIGSADLAGRVGGEEFCIVLPGATKEAACLTAERIRERINSRELLLGKGVMLRISASFGVSGSDESGQYDVEFLQSVADKRLYQAKQDGRNRVCCSEPPPAE</sequence>
<evidence type="ECO:0000256" key="5">
    <source>
        <dbReference type="ARBA" id="ARBA00011738"/>
    </source>
</evidence>
<accession>A0A806X658</accession>
<evidence type="ECO:0000256" key="6">
    <source>
        <dbReference type="ARBA" id="ARBA00012528"/>
    </source>
</evidence>
<dbReference type="SUPFAM" id="SSF55073">
    <property type="entry name" value="Nucleotide cyclase"/>
    <property type="match status" value="1"/>
</dbReference>
<dbReference type="GO" id="GO:0046872">
    <property type="term" value="F:metal ion binding"/>
    <property type="evidence" value="ECO:0007669"/>
    <property type="project" value="UniProtKB-KW"/>
</dbReference>
<evidence type="ECO:0000313" key="24">
    <source>
        <dbReference type="Proteomes" id="UP000069162"/>
    </source>
</evidence>
<comment type="catalytic activity">
    <reaction evidence="19">
        <text>2 GTP = 3',3'-c-di-GMP + 2 diphosphate</text>
        <dbReference type="Rhea" id="RHEA:24898"/>
        <dbReference type="ChEBI" id="CHEBI:33019"/>
        <dbReference type="ChEBI" id="CHEBI:37565"/>
        <dbReference type="ChEBI" id="CHEBI:58805"/>
        <dbReference type="EC" id="2.7.7.65"/>
    </reaction>
</comment>
<evidence type="ECO:0000256" key="17">
    <source>
        <dbReference type="ARBA" id="ARBA00023136"/>
    </source>
</evidence>
<evidence type="ECO:0000256" key="9">
    <source>
        <dbReference type="ARBA" id="ARBA00022679"/>
    </source>
</evidence>
<dbReference type="UniPathway" id="UPA00599"/>
<name>A0A806X658_9ENTR</name>
<dbReference type="OrthoDB" id="9813903at2"/>
<evidence type="ECO:0000256" key="18">
    <source>
        <dbReference type="ARBA" id="ARBA00031311"/>
    </source>
</evidence>
<evidence type="ECO:0000256" key="8">
    <source>
        <dbReference type="ARBA" id="ARBA00022519"/>
    </source>
</evidence>
<dbReference type="CDD" id="cd01949">
    <property type="entry name" value="GGDEF"/>
    <property type="match status" value="1"/>
</dbReference>
<evidence type="ECO:0000259" key="22">
    <source>
        <dbReference type="PROSITE" id="PS50887"/>
    </source>
</evidence>
<evidence type="ECO:0000256" key="20">
    <source>
        <dbReference type="ARBA" id="ARBA00045634"/>
    </source>
</evidence>
<evidence type="ECO:0000256" key="11">
    <source>
        <dbReference type="ARBA" id="ARBA00022723"/>
    </source>
</evidence>
<comment type="pathway">
    <text evidence="3">Purine metabolism; 3',5'-cyclic di-GMP biosynthesis.</text>
</comment>
<dbReference type="KEGG" id="kle:AO703_12935"/>
<comment type="subunit">
    <text evidence="5">Homodimer.</text>
</comment>
<keyword evidence="13" id="KW-0460">Magnesium</keyword>
<dbReference type="Gene3D" id="3.30.70.270">
    <property type="match status" value="1"/>
</dbReference>
<dbReference type="InterPro" id="IPR000160">
    <property type="entry name" value="GGDEF_dom"/>
</dbReference>
<dbReference type="InterPro" id="IPR050469">
    <property type="entry name" value="Diguanylate_Cyclase"/>
</dbReference>
<gene>
    <name evidence="23" type="ORF">AO703_12935</name>
</gene>
<evidence type="ECO:0000256" key="1">
    <source>
        <dbReference type="ARBA" id="ARBA00001946"/>
    </source>
</evidence>
<evidence type="ECO:0000256" key="10">
    <source>
        <dbReference type="ARBA" id="ARBA00022692"/>
    </source>
</evidence>
<dbReference type="PANTHER" id="PTHR45138:SF16">
    <property type="entry name" value="DIGUANYLATE CYCLASE DGCQ-RELATED"/>
    <property type="match status" value="1"/>
</dbReference>
<dbReference type="GO" id="GO:0005525">
    <property type="term" value="F:GTP binding"/>
    <property type="evidence" value="ECO:0007669"/>
    <property type="project" value="UniProtKB-KW"/>
</dbReference>
<keyword evidence="8" id="KW-0997">Cell inner membrane</keyword>
<evidence type="ECO:0000256" key="21">
    <source>
        <dbReference type="SAM" id="Phobius"/>
    </source>
</evidence>
<dbReference type="GO" id="GO:0043709">
    <property type="term" value="P:cell adhesion involved in single-species biofilm formation"/>
    <property type="evidence" value="ECO:0007669"/>
    <property type="project" value="TreeGrafter"/>
</dbReference>
<dbReference type="Proteomes" id="UP000069162">
    <property type="component" value="Chromosome"/>
</dbReference>
<dbReference type="UniPathway" id="UPA00694"/>
<comment type="function">
    <text evidence="20">Catalyzes the synthesis of cyclic-di-GMP (c-di-GMP) via the condensation of 2 GTP molecules. Cyclic-di-GMP is a second messenger which controls cell surface-associated traits in bacteria. Involved in the regulation of cellulose production.</text>
</comment>
<evidence type="ECO:0000256" key="19">
    <source>
        <dbReference type="ARBA" id="ARBA00034247"/>
    </source>
</evidence>
<dbReference type="RefSeq" id="WP_062741405.1">
    <property type="nucleotide sequence ID" value="NZ_CP012871.1"/>
</dbReference>
<evidence type="ECO:0000256" key="16">
    <source>
        <dbReference type="ARBA" id="ARBA00023134"/>
    </source>
</evidence>
<evidence type="ECO:0000256" key="14">
    <source>
        <dbReference type="ARBA" id="ARBA00022916"/>
    </source>
</evidence>
<keyword evidence="7" id="KW-1003">Cell membrane</keyword>
<keyword evidence="17 21" id="KW-0472">Membrane</keyword>
<dbReference type="PANTHER" id="PTHR45138">
    <property type="entry name" value="REGULATORY COMPONENTS OF SENSORY TRANSDUCTION SYSTEM"/>
    <property type="match status" value="1"/>
</dbReference>
<dbReference type="InterPro" id="IPR033416">
    <property type="entry name" value="CHASE7"/>
</dbReference>
<keyword evidence="11" id="KW-0479">Metal-binding</keyword>
<evidence type="ECO:0000256" key="7">
    <source>
        <dbReference type="ARBA" id="ARBA00022475"/>
    </source>
</evidence>
<protein>
    <recommendedName>
        <fullName evidence="6">diguanylate cyclase</fullName>
        <ecNumber evidence="6">2.7.7.65</ecNumber>
    </recommendedName>
    <alternativeName>
        <fullName evidence="18">Cellulose synthesis regulatory protein</fullName>
    </alternativeName>
</protein>
<dbReference type="PROSITE" id="PS50887">
    <property type="entry name" value="GGDEF"/>
    <property type="match status" value="1"/>
</dbReference>
<dbReference type="AlphaFoldDB" id="A0A806X658"/>
<dbReference type="Pfam" id="PF17151">
    <property type="entry name" value="CHASE7"/>
    <property type="match status" value="1"/>
</dbReference>
<dbReference type="FunFam" id="3.30.70.270:FF:000001">
    <property type="entry name" value="Diguanylate cyclase domain protein"/>
    <property type="match status" value="1"/>
</dbReference>
<comment type="cofactor">
    <cofactor evidence="1">
        <name>Mg(2+)</name>
        <dbReference type="ChEBI" id="CHEBI:18420"/>
    </cofactor>
</comment>
<comment type="subcellular location">
    <subcellularLocation>
        <location evidence="2">Cell inner membrane</location>
        <topology evidence="2">Multi-pass membrane protein</topology>
    </subcellularLocation>
</comment>
<proteinExistence type="predicted"/>
<dbReference type="GO" id="GO:0030244">
    <property type="term" value="P:cellulose biosynthetic process"/>
    <property type="evidence" value="ECO:0007669"/>
    <property type="project" value="UniProtKB-KW"/>
</dbReference>
<dbReference type="EC" id="2.7.7.65" evidence="6"/>
<dbReference type="NCBIfam" id="TIGR00254">
    <property type="entry name" value="GGDEF"/>
    <property type="match status" value="1"/>
</dbReference>
<dbReference type="SMART" id="SM00267">
    <property type="entry name" value="GGDEF"/>
    <property type="match status" value="1"/>
</dbReference>
<dbReference type="NCBIfam" id="NF011955">
    <property type="entry name" value="PRK15426.1"/>
    <property type="match status" value="1"/>
</dbReference>
<feature type="transmembrane region" description="Helical" evidence="21">
    <location>
        <begin position="23"/>
        <end position="42"/>
    </location>
</feature>
<dbReference type="EMBL" id="CP012871">
    <property type="protein sequence ID" value="ALR77168.1"/>
    <property type="molecule type" value="Genomic_DNA"/>
</dbReference>
<organism evidence="23 24">
    <name type="scientific">[Enterobacter] lignolyticus</name>
    <dbReference type="NCBI Taxonomy" id="1334193"/>
    <lineage>
        <taxon>Bacteria</taxon>
        <taxon>Pseudomonadati</taxon>
        <taxon>Pseudomonadota</taxon>
        <taxon>Gammaproteobacteria</taxon>
        <taxon>Enterobacterales</taxon>
        <taxon>Enterobacteriaceae</taxon>
        <taxon>Pluralibacter</taxon>
    </lineage>
</organism>
<dbReference type="GO" id="GO:1902201">
    <property type="term" value="P:negative regulation of bacterial-type flagellum-dependent cell motility"/>
    <property type="evidence" value="ECO:0007669"/>
    <property type="project" value="TreeGrafter"/>
</dbReference>
<evidence type="ECO:0000313" key="23">
    <source>
        <dbReference type="EMBL" id="ALR77168.1"/>
    </source>
</evidence>